<sequence>MDVTAIGQGGMTNDTDVTSGGGGLIGDNGTMTTTTTTNHESVYCGQGLDDFHTSYSNIHGIVCLLVCIFGSIANTLNIVVLTRREMRSPTNAILTEFPQGILGLLSAVLGPPFFYNCYLKLGDLMDVMALINSAINFILYCTMSRQFRSTFNYLFRPKFLDKWLPVSQHEDDGESPAGRRIQEGGTTQITQV</sequence>
<organism evidence="3 4">
    <name type="scientific">Culex pipiens pipiens</name>
    <name type="common">Northern house mosquito</name>
    <dbReference type="NCBI Taxonomy" id="38569"/>
    <lineage>
        <taxon>Eukaryota</taxon>
        <taxon>Metazoa</taxon>
        <taxon>Ecdysozoa</taxon>
        <taxon>Arthropoda</taxon>
        <taxon>Hexapoda</taxon>
        <taxon>Insecta</taxon>
        <taxon>Pterygota</taxon>
        <taxon>Neoptera</taxon>
        <taxon>Endopterygota</taxon>
        <taxon>Diptera</taxon>
        <taxon>Nematocera</taxon>
        <taxon>Culicoidea</taxon>
        <taxon>Culicidae</taxon>
        <taxon>Culicinae</taxon>
        <taxon>Culicini</taxon>
        <taxon>Culex</taxon>
        <taxon>Culex</taxon>
    </lineage>
</organism>
<evidence type="ECO:0008006" key="5">
    <source>
        <dbReference type="Google" id="ProtNLM"/>
    </source>
</evidence>
<comment type="caution">
    <text evidence="3">The sequence shown here is derived from an EMBL/GenBank/DDBJ whole genome shotgun (WGS) entry which is preliminary data.</text>
</comment>
<feature type="region of interest" description="Disordered" evidence="1">
    <location>
        <begin position="1"/>
        <end position="31"/>
    </location>
</feature>
<name>A0ABD1D705_CULPP</name>
<dbReference type="Gene3D" id="1.20.1070.10">
    <property type="entry name" value="Rhodopsin 7-helix transmembrane proteins"/>
    <property type="match status" value="1"/>
</dbReference>
<feature type="region of interest" description="Disordered" evidence="1">
    <location>
        <begin position="170"/>
        <end position="192"/>
    </location>
</feature>
<dbReference type="SUPFAM" id="SSF81321">
    <property type="entry name" value="Family A G protein-coupled receptor-like"/>
    <property type="match status" value="1"/>
</dbReference>
<feature type="transmembrane region" description="Helical" evidence="2">
    <location>
        <begin position="58"/>
        <end position="81"/>
    </location>
</feature>
<dbReference type="PANTHER" id="PTHR46273:SF15">
    <property type="entry name" value="MYOSUPPRESSIN RECEPTOR 1, ISOFORM B-RELATED"/>
    <property type="match status" value="1"/>
</dbReference>
<dbReference type="InterPro" id="IPR019427">
    <property type="entry name" value="7TM_GPCR_serpentine_rcpt_Srw"/>
</dbReference>
<dbReference type="Proteomes" id="UP001562425">
    <property type="component" value="Unassembled WGS sequence"/>
</dbReference>
<proteinExistence type="predicted"/>
<keyword evidence="4" id="KW-1185">Reference proteome</keyword>
<keyword evidence="2" id="KW-0812">Transmembrane</keyword>
<evidence type="ECO:0000313" key="4">
    <source>
        <dbReference type="Proteomes" id="UP001562425"/>
    </source>
</evidence>
<reference evidence="3 4" key="1">
    <citation type="submission" date="2024-05" db="EMBL/GenBank/DDBJ databases">
        <title>Culex pipiens pipiens assembly and annotation.</title>
        <authorList>
            <person name="Alout H."/>
            <person name="Durand T."/>
        </authorList>
    </citation>
    <scope>NUCLEOTIDE SEQUENCE [LARGE SCALE GENOMIC DNA]</scope>
    <source>
        <strain evidence="3">HA-2024</strain>
        <tissue evidence="3">Whole body</tissue>
    </source>
</reference>
<evidence type="ECO:0000256" key="2">
    <source>
        <dbReference type="SAM" id="Phobius"/>
    </source>
</evidence>
<keyword evidence="2" id="KW-1133">Transmembrane helix</keyword>
<dbReference type="InterPro" id="IPR053219">
    <property type="entry name" value="GPCR_Dmsr-1"/>
</dbReference>
<dbReference type="Pfam" id="PF10324">
    <property type="entry name" value="7TM_GPCR_Srw"/>
    <property type="match status" value="1"/>
</dbReference>
<evidence type="ECO:0000256" key="1">
    <source>
        <dbReference type="SAM" id="MobiDB-lite"/>
    </source>
</evidence>
<feature type="transmembrane region" description="Helical" evidence="2">
    <location>
        <begin position="127"/>
        <end position="143"/>
    </location>
</feature>
<accession>A0ABD1D705</accession>
<evidence type="ECO:0000313" key="3">
    <source>
        <dbReference type="EMBL" id="KAL1395403.1"/>
    </source>
</evidence>
<keyword evidence="2" id="KW-0472">Membrane</keyword>
<dbReference type="PANTHER" id="PTHR46273">
    <property type="entry name" value="MYOSUPPRESSIN RECEPTOR 1, ISOFORM B-RELATED"/>
    <property type="match status" value="1"/>
</dbReference>
<gene>
    <name evidence="3" type="ORF">pipiens_011285</name>
</gene>
<dbReference type="AlphaFoldDB" id="A0ABD1D705"/>
<feature type="transmembrane region" description="Helical" evidence="2">
    <location>
        <begin position="93"/>
        <end position="115"/>
    </location>
</feature>
<dbReference type="EMBL" id="JBEHCU010007161">
    <property type="protein sequence ID" value="KAL1395403.1"/>
    <property type="molecule type" value="Genomic_DNA"/>
</dbReference>
<protein>
    <recommendedName>
        <fullName evidence="5">G-protein coupled receptors family 1 profile domain-containing protein</fullName>
    </recommendedName>
</protein>